<dbReference type="Pfam" id="PF00005">
    <property type="entry name" value="ABC_tran"/>
    <property type="match status" value="1"/>
</dbReference>
<keyword evidence="1" id="KW-0813">Transport</keyword>
<keyword evidence="3 5" id="KW-0067">ATP-binding</keyword>
<dbReference type="SMART" id="SM00382">
    <property type="entry name" value="AAA"/>
    <property type="match status" value="1"/>
</dbReference>
<dbReference type="Gene3D" id="3.40.50.300">
    <property type="entry name" value="P-loop containing nucleotide triphosphate hydrolases"/>
    <property type="match status" value="1"/>
</dbReference>
<dbReference type="InterPro" id="IPR015854">
    <property type="entry name" value="ABC_transpr_LolD-like"/>
</dbReference>
<dbReference type="EMBL" id="NDWU01000017">
    <property type="protein sequence ID" value="PUA31448.1"/>
    <property type="molecule type" value="Genomic_DNA"/>
</dbReference>
<evidence type="ECO:0000256" key="1">
    <source>
        <dbReference type="ARBA" id="ARBA00022448"/>
    </source>
</evidence>
<evidence type="ECO:0000313" key="5">
    <source>
        <dbReference type="EMBL" id="PUA31448.1"/>
    </source>
</evidence>
<protein>
    <submittedName>
        <fullName evidence="5">Macrolide ABC transporter ATP-binding protein</fullName>
    </submittedName>
</protein>
<gene>
    <name evidence="5" type="ORF">B9J98_06260</name>
</gene>
<dbReference type="SUPFAM" id="SSF52540">
    <property type="entry name" value="P-loop containing nucleoside triphosphate hydrolases"/>
    <property type="match status" value="1"/>
</dbReference>
<evidence type="ECO:0000259" key="4">
    <source>
        <dbReference type="PROSITE" id="PS50893"/>
    </source>
</evidence>
<proteinExistence type="predicted"/>
<evidence type="ECO:0000256" key="2">
    <source>
        <dbReference type="ARBA" id="ARBA00022741"/>
    </source>
</evidence>
<dbReference type="PANTHER" id="PTHR24220">
    <property type="entry name" value="IMPORT ATP-BINDING PROTEIN"/>
    <property type="match status" value="1"/>
</dbReference>
<reference evidence="5 6" key="1">
    <citation type="submission" date="2017-04" db="EMBL/GenBank/DDBJ databases">
        <title>Draft Aigarchaeota genome from a New Zealand hot spring.</title>
        <authorList>
            <person name="Reysenbach A.-L."/>
            <person name="Donaho J.A."/>
            <person name="Gerhart J."/>
            <person name="Kelley J.F."/>
            <person name="Kouba K."/>
            <person name="Podar M."/>
            <person name="Stott M."/>
        </authorList>
    </citation>
    <scope>NUCLEOTIDE SEQUENCE [LARGE SCALE GENOMIC DNA]</scope>
    <source>
        <strain evidence="5">NZ13_MG1</strain>
    </source>
</reference>
<dbReference type="InterPro" id="IPR003593">
    <property type="entry name" value="AAA+_ATPase"/>
</dbReference>
<comment type="caution">
    <text evidence="5">The sequence shown here is derived from an EMBL/GenBank/DDBJ whole genome shotgun (WGS) entry which is preliminary data.</text>
</comment>
<organism evidence="5 6">
    <name type="scientific">Candidatus Terraquivivens tikiterensis</name>
    <dbReference type="NCBI Taxonomy" id="1980982"/>
    <lineage>
        <taxon>Archaea</taxon>
        <taxon>Nitrososphaerota</taxon>
        <taxon>Candidatus Wolframiiraptoraceae</taxon>
        <taxon>Candidatus Terraquivivens</taxon>
    </lineage>
</organism>
<dbReference type="PROSITE" id="PS50893">
    <property type="entry name" value="ABC_TRANSPORTER_2"/>
    <property type="match status" value="1"/>
</dbReference>
<dbReference type="InterPro" id="IPR017871">
    <property type="entry name" value="ABC_transporter-like_CS"/>
</dbReference>
<dbReference type="InterPro" id="IPR017911">
    <property type="entry name" value="MacB-like_ATP-bd"/>
</dbReference>
<sequence length="229" mass="24938">MTSGVPAIRFEDVWKVYRMGKIEFPALRGVTLSIESGDFVAIVGPSGSGKSTLLHIAGALDKPTRGRVLIDGIDVSVLNDAELSRLRNRTIGFVFQAYNLIPRLTAKQNVELPLMLRGVPPGEREELAAKMLELVGLSSKLNNKPTELSGGEQQRVAIARAVVTNPKILLCDEPTGNLDSKSAEDVMNVIKDINKRYGSTVVVVTHNMEIAESARRVIRLKDGMVYEGA</sequence>
<dbReference type="FunFam" id="3.40.50.300:FF:000032">
    <property type="entry name" value="Export ABC transporter ATP-binding protein"/>
    <property type="match status" value="1"/>
</dbReference>
<dbReference type="GO" id="GO:0016887">
    <property type="term" value="F:ATP hydrolysis activity"/>
    <property type="evidence" value="ECO:0007669"/>
    <property type="project" value="InterPro"/>
</dbReference>
<dbReference type="CDD" id="cd03255">
    <property type="entry name" value="ABC_MJ0796_LolCDE_FtsE"/>
    <property type="match status" value="1"/>
</dbReference>
<dbReference type="PANTHER" id="PTHR24220:SF86">
    <property type="entry name" value="ABC TRANSPORTER ABCH.1"/>
    <property type="match status" value="1"/>
</dbReference>
<keyword evidence="2" id="KW-0547">Nucleotide-binding</keyword>
<dbReference type="InterPro" id="IPR003439">
    <property type="entry name" value="ABC_transporter-like_ATP-bd"/>
</dbReference>
<evidence type="ECO:0000313" key="6">
    <source>
        <dbReference type="Proteomes" id="UP000244066"/>
    </source>
</evidence>
<dbReference type="AlphaFoldDB" id="A0A2R7Y1S9"/>
<dbReference type="GO" id="GO:0022857">
    <property type="term" value="F:transmembrane transporter activity"/>
    <property type="evidence" value="ECO:0007669"/>
    <property type="project" value="UniProtKB-ARBA"/>
</dbReference>
<dbReference type="GO" id="GO:0005524">
    <property type="term" value="F:ATP binding"/>
    <property type="evidence" value="ECO:0007669"/>
    <property type="project" value="UniProtKB-KW"/>
</dbReference>
<feature type="domain" description="ABC transporter" evidence="4">
    <location>
        <begin position="8"/>
        <end position="229"/>
    </location>
</feature>
<evidence type="ECO:0000256" key="3">
    <source>
        <dbReference type="ARBA" id="ARBA00022840"/>
    </source>
</evidence>
<dbReference type="GO" id="GO:0098796">
    <property type="term" value="C:membrane protein complex"/>
    <property type="evidence" value="ECO:0007669"/>
    <property type="project" value="UniProtKB-ARBA"/>
</dbReference>
<dbReference type="InterPro" id="IPR027417">
    <property type="entry name" value="P-loop_NTPase"/>
</dbReference>
<dbReference type="Proteomes" id="UP000244066">
    <property type="component" value="Unassembled WGS sequence"/>
</dbReference>
<dbReference type="GO" id="GO:0005886">
    <property type="term" value="C:plasma membrane"/>
    <property type="evidence" value="ECO:0007669"/>
    <property type="project" value="TreeGrafter"/>
</dbReference>
<dbReference type="PROSITE" id="PS00211">
    <property type="entry name" value="ABC_TRANSPORTER_1"/>
    <property type="match status" value="1"/>
</dbReference>
<accession>A0A2R7Y1S9</accession>
<name>A0A2R7Y1S9_9ARCH</name>